<evidence type="ECO:0000313" key="1">
    <source>
        <dbReference type="EMBL" id="SHF69807.1"/>
    </source>
</evidence>
<gene>
    <name evidence="1" type="ORF">SAMN02745753_02489</name>
</gene>
<evidence type="ECO:0000313" key="2">
    <source>
        <dbReference type="Proteomes" id="UP000184517"/>
    </source>
</evidence>
<name>A0A1M5DS32_9GAMM</name>
<organism evidence="1 2">
    <name type="scientific">Marinomonas polaris DSM 16579</name>
    <dbReference type="NCBI Taxonomy" id="1122206"/>
    <lineage>
        <taxon>Bacteria</taxon>
        <taxon>Pseudomonadati</taxon>
        <taxon>Pseudomonadota</taxon>
        <taxon>Gammaproteobacteria</taxon>
        <taxon>Oceanospirillales</taxon>
        <taxon>Oceanospirillaceae</taxon>
        <taxon>Marinomonas</taxon>
    </lineage>
</organism>
<proteinExistence type="predicted"/>
<sequence length="229" mass="25172">MSDVKVEAVELEATDKLVMNQVPLSAELSEIGESPLHHADLASIAEHGPQEGGVHFHERKLMGLLTLRCLPSAEQQEMIKSLLGVALPMQPLTSVTTDESTIGKVSVRWVSPDEWLIIIEGDKAFDIESSFHDKLMGHFSLVNISGGTTIFDVSGSHVVEMLKKSTPVDLHASEFPVGKVVSTVFAKSGAMICRLADDQFELVVRRSFADYLWLWIQDASREYGLVVKA</sequence>
<dbReference type="AlphaFoldDB" id="A0A1M5DS32"/>
<dbReference type="Gene3D" id="3.30.1360.120">
    <property type="entry name" value="Probable tRNA modification gtpase trme, domain 1"/>
    <property type="match status" value="1"/>
</dbReference>
<dbReference type="Pfam" id="PF04268">
    <property type="entry name" value="SoxG"/>
    <property type="match status" value="1"/>
</dbReference>
<dbReference type="RefSeq" id="WP_072840014.1">
    <property type="nucleotide sequence ID" value="NZ_FQVF01000010.1"/>
</dbReference>
<dbReference type="InterPro" id="IPR027266">
    <property type="entry name" value="TrmE/GcvT-like"/>
</dbReference>
<accession>A0A1M5DS32</accession>
<dbReference type="OrthoDB" id="9814782at2"/>
<dbReference type="InterPro" id="IPR007375">
    <property type="entry name" value="SoxG"/>
</dbReference>
<dbReference type="STRING" id="1122206.SAMN02745753_02489"/>
<protein>
    <submittedName>
        <fullName evidence="1">Sarcosine oxidase subunit gamma</fullName>
    </submittedName>
</protein>
<dbReference type="Gene3D" id="3.30.70.1520">
    <property type="entry name" value="Heterotetrameric sarcosine oxidase"/>
    <property type="match status" value="1"/>
</dbReference>
<dbReference type="Proteomes" id="UP000184517">
    <property type="component" value="Unassembled WGS sequence"/>
</dbReference>
<dbReference type="EMBL" id="FQVF01000010">
    <property type="protein sequence ID" value="SHF69807.1"/>
    <property type="molecule type" value="Genomic_DNA"/>
</dbReference>
<dbReference type="SUPFAM" id="SSF103025">
    <property type="entry name" value="Folate-binding domain"/>
    <property type="match status" value="1"/>
</dbReference>
<keyword evidence="2" id="KW-1185">Reference proteome</keyword>
<reference evidence="2" key="1">
    <citation type="submission" date="2016-11" db="EMBL/GenBank/DDBJ databases">
        <authorList>
            <person name="Varghese N."/>
            <person name="Submissions S."/>
        </authorList>
    </citation>
    <scope>NUCLEOTIDE SEQUENCE [LARGE SCALE GENOMIC DNA]</scope>
    <source>
        <strain evidence="2">DSM 16579</strain>
    </source>
</reference>